<accession>A0A5C5Q6D0</accession>
<evidence type="ECO:0000313" key="5">
    <source>
        <dbReference type="Proteomes" id="UP000317951"/>
    </source>
</evidence>
<gene>
    <name evidence="3" type="ORF">FIV36_26530</name>
    <name evidence="2" type="ORF">SAMN05216591_3856</name>
</gene>
<dbReference type="Proteomes" id="UP000317951">
    <property type="component" value="Unassembled WGS sequence"/>
</dbReference>
<evidence type="ECO:0000313" key="4">
    <source>
        <dbReference type="Proteomes" id="UP000182858"/>
    </source>
</evidence>
<dbReference type="Proteomes" id="UP000182858">
    <property type="component" value="Chromosome I"/>
</dbReference>
<dbReference type="RefSeq" id="WP_010566810.1">
    <property type="nucleotide sequence ID" value="NZ_FUYI01000037.1"/>
</dbReference>
<dbReference type="OrthoDB" id="6897857at2"/>
<feature type="region of interest" description="Disordered" evidence="1">
    <location>
        <begin position="1"/>
        <end position="22"/>
    </location>
</feature>
<evidence type="ECO:0000313" key="3">
    <source>
        <dbReference type="EMBL" id="TWS01164.1"/>
    </source>
</evidence>
<sequence length="120" mass="13001">MQIKEYGARPQADGLDGAYSTRDFPGPNTDATFFRSMLEQSAPPLTATAGASTVLSDVSRQLKASESRLARALKSSSKGIEMDQFKEYPRELSNAVLTSQLLVKSLGKATQCIDKLSNLQ</sequence>
<dbReference type="InterPro" id="IPR012670">
    <property type="entry name" value="T3SS_YscI/HrpB"/>
</dbReference>
<evidence type="ECO:0000256" key="1">
    <source>
        <dbReference type="SAM" id="MobiDB-lite"/>
    </source>
</evidence>
<dbReference type="EMBL" id="LT629689">
    <property type="protein sequence ID" value="SDF74979.1"/>
    <property type="molecule type" value="Genomic_DNA"/>
</dbReference>
<protein>
    <submittedName>
        <fullName evidence="3">Type III secretion apparatus protein RspB</fullName>
    </submittedName>
    <submittedName>
        <fullName evidence="2">Type III secretion basal body protein I, YscI, HrpB, PscI</fullName>
    </submittedName>
</protein>
<reference evidence="2 4" key="1">
    <citation type="submission" date="2016-10" db="EMBL/GenBank/DDBJ databases">
        <authorList>
            <person name="Varghese N."/>
            <person name="Submissions S."/>
        </authorList>
    </citation>
    <scope>NUCLEOTIDE SEQUENCE [LARGE SCALE GENOMIC DNA]</scope>
    <source>
        <strain evidence="2 4">DSM 17835</strain>
    </source>
</reference>
<dbReference type="EMBL" id="VFET01000031">
    <property type="protein sequence ID" value="TWS01164.1"/>
    <property type="molecule type" value="Genomic_DNA"/>
</dbReference>
<dbReference type="AlphaFoldDB" id="A0A5C5Q6D0"/>
<organism evidence="3 5">
    <name type="scientific">Pseudomonas extremaustralis</name>
    <dbReference type="NCBI Taxonomy" id="359110"/>
    <lineage>
        <taxon>Bacteria</taxon>
        <taxon>Pseudomonadati</taxon>
        <taxon>Pseudomonadota</taxon>
        <taxon>Gammaproteobacteria</taxon>
        <taxon>Pseudomonadales</taxon>
        <taxon>Pseudomonadaceae</taxon>
        <taxon>Pseudomonas</taxon>
    </lineage>
</organism>
<proteinExistence type="predicted"/>
<name>A0A5C5Q6D0_9PSED</name>
<dbReference type="GO" id="GO:0030254">
    <property type="term" value="P:protein secretion by the type III secretion system"/>
    <property type="evidence" value="ECO:0007669"/>
    <property type="project" value="InterPro"/>
</dbReference>
<keyword evidence="4" id="KW-1185">Reference proteome</keyword>
<dbReference type="GeneID" id="78555240"/>
<evidence type="ECO:0000313" key="2">
    <source>
        <dbReference type="EMBL" id="SDF74979.1"/>
    </source>
</evidence>
<dbReference type="Pfam" id="PF17001">
    <property type="entry name" value="T3SS_basalb_I"/>
    <property type="match status" value="1"/>
</dbReference>
<reference evidence="3 5" key="2">
    <citation type="submission" date="2019-06" db="EMBL/GenBank/DDBJ databases">
        <title>Pseudomonas bimorpha sp. nov. isolated from bovine raw milk and skim milk concentrate.</title>
        <authorList>
            <person name="Hofmann K."/>
            <person name="Huptas C."/>
            <person name="Doll E."/>
            <person name="Scherer S."/>
            <person name="Wenning M."/>
        </authorList>
    </citation>
    <scope>NUCLEOTIDE SEQUENCE [LARGE SCALE GENOMIC DNA]</scope>
    <source>
        <strain evidence="3 5">DSM 17835</strain>
    </source>
</reference>